<keyword evidence="2" id="KW-1185">Reference proteome</keyword>
<evidence type="ECO:0000313" key="1">
    <source>
        <dbReference type="EMBL" id="EOY08577.1"/>
    </source>
</evidence>
<reference evidence="1 2" key="1">
    <citation type="journal article" date="2013" name="Genome Biol.">
        <title>The genome sequence of the most widely cultivated cacao type and its use to identify candidate genes regulating pod color.</title>
        <authorList>
            <person name="Motamayor J.C."/>
            <person name="Mockaitis K."/>
            <person name="Schmutz J."/>
            <person name="Haiminen N."/>
            <person name="Iii D.L."/>
            <person name="Cornejo O."/>
            <person name="Findley S.D."/>
            <person name="Zheng P."/>
            <person name="Utro F."/>
            <person name="Royaert S."/>
            <person name="Saski C."/>
            <person name="Jenkins J."/>
            <person name="Podicheti R."/>
            <person name="Zhao M."/>
            <person name="Scheffler B.E."/>
            <person name="Stack J.C."/>
            <person name="Feltus F.A."/>
            <person name="Mustiga G.M."/>
            <person name="Amores F."/>
            <person name="Phillips W."/>
            <person name="Marelli J.P."/>
            <person name="May G.D."/>
            <person name="Shapiro H."/>
            <person name="Ma J."/>
            <person name="Bustamante C.D."/>
            <person name="Schnell R.J."/>
            <person name="Main D."/>
            <person name="Gilbert D."/>
            <person name="Parida L."/>
            <person name="Kuhn D.N."/>
        </authorList>
    </citation>
    <scope>NUCLEOTIDE SEQUENCE [LARGE SCALE GENOMIC DNA]</scope>
    <source>
        <strain evidence="2">cv. Matina 1-6</strain>
    </source>
</reference>
<dbReference type="AlphaFoldDB" id="A0A061EVY8"/>
<name>A0A061EVY8_THECC</name>
<dbReference type="HOGENOM" id="CLU_1463749_0_0_1"/>
<evidence type="ECO:0000313" key="2">
    <source>
        <dbReference type="Proteomes" id="UP000026915"/>
    </source>
</evidence>
<dbReference type="InParanoid" id="A0A061EVY8"/>
<dbReference type="Proteomes" id="UP000026915">
    <property type="component" value="Chromosome 5"/>
</dbReference>
<dbReference type="EMBL" id="CM001883">
    <property type="protein sequence ID" value="EOY08577.1"/>
    <property type="molecule type" value="Genomic_DNA"/>
</dbReference>
<dbReference type="Gramene" id="EOY08577">
    <property type="protein sequence ID" value="EOY08577"/>
    <property type="gene ID" value="TCM_023171"/>
</dbReference>
<organism evidence="1 2">
    <name type="scientific">Theobroma cacao</name>
    <name type="common">Cacao</name>
    <name type="synonym">Cocoa</name>
    <dbReference type="NCBI Taxonomy" id="3641"/>
    <lineage>
        <taxon>Eukaryota</taxon>
        <taxon>Viridiplantae</taxon>
        <taxon>Streptophyta</taxon>
        <taxon>Embryophyta</taxon>
        <taxon>Tracheophyta</taxon>
        <taxon>Spermatophyta</taxon>
        <taxon>Magnoliopsida</taxon>
        <taxon>eudicotyledons</taxon>
        <taxon>Gunneridae</taxon>
        <taxon>Pentapetalae</taxon>
        <taxon>rosids</taxon>
        <taxon>malvids</taxon>
        <taxon>Malvales</taxon>
        <taxon>Malvaceae</taxon>
        <taxon>Byttnerioideae</taxon>
        <taxon>Theobroma</taxon>
    </lineage>
</organism>
<gene>
    <name evidence="1" type="ORF">TCM_023171</name>
</gene>
<accession>A0A061EVY8</accession>
<protein>
    <submittedName>
        <fullName evidence="1">Uncharacterized protein</fullName>
    </submittedName>
</protein>
<sequence length="185" mass="20905">MDRKYYERLVTTFYLNATTIFKDNPTHDEEEEYAHEDMFVTSVMGKDIHINIDMISHILYVFNLGEATNEENSDNRDGEPLVALTIMGDTSFFQSLEPRLMAHICTSTKLIISSIEELRGCVNPLERDVETLAQLRDIDAFLPITLVNPPTMSSTQANPSTNPNTLVYPFDPLTSPMDPSLDLSP</sequence>
<proteinExistence type="predicted"/>